<dbReference type="PROSITE" id="PS50097">
    <property type="entry name" value="BTB"/>
    <property type="match status" value="1"/>
</dbReference>
<dbReference type="PANTHER" id="PTHR47843">
    <property type="entry name" value="BTB DOMAIN-CONTAINING PROTEIN-RELATED"/>
    <property type="match status" value="1"/>
</dbReference>
<dbReference type="SMART" id="SM00225">
    <property type="entry name" value="BTB"/>
    <property type="match status" value="1"/>
</dbReference>
<dbReference type="AlphaFoldDB" id="A0A9Q9DSW0"/>
<name>A0A9Q9DSW0_CURCL</name>
<dbReference type="PANTHER" id="PTHR47843:SF2">
    <property type="entry name" value="BTB DOMAIN-CONTAINING PROTEIN"/>
    <property type="match status" value="1"/>
</dbReference>
<gene>
    <name evidence="2" type="ORF">yc1106_06377</name>
</gene>
<dbReference type="Gene3D" id="3.30.710.10">
    <property type="entry name" value="Potassium Channel Kv1.1, Chain A"/>
    <property type="match status" value="1"/>
</dbReference>
<keyword evidence="3" id="KW-1185">Reference proteome</keyword>
<proteinExistence type="predicted"/>
<evidence type="ECO:0000313" key="2">
    <source>
        <dbReference type="EMBL" id="USP79103.1"/>
    </source>
</evidence>
<dbReference type="InterPro" id="IPR000210">
    <property type="entry name" value="BTB/POZ_dom"/>
</dbReference>
<sequence>MEELKPNEAEKPKLSQLLTSPIITVTIAKSRTFYLHSGLLIAESDRFAKDLTGGFKEAEEKTIELEEEDPELFGFFVEYIYRDRSILSREIQHYTEYVTLARLYAMGERLLAPKFKAYSLWRFVQSLGTFTVISDESTCELLRIACMEITERVVEDPMRAHIFWYAGVKIANLQKSDMFRQLLCDIPDVGSHLCLWLGQNQPTRPDKPNELRYQKFAPESEYPLQRSSEAFLKAEQSAAKLGCNGLAGKGKPPK</sequence>
<dbReference type="Pfam" id="PF00651">
    <property type="entry name" value="BTB"/>
    <property type="match status" value="1"/>
</dbReference>
<dbReference type="Proteomes" id="UP001056012">
    <property type="component" value="Chromosome 4"/>
</dbReference>
<protein>
    <recommendedName>
        <fullName evidence="1">BTB domain-containing protein</fullName>
    </recommendedName>
</protein>
<reference evidence="2" key="1">
    <citation type="submission" date="2021-12" db="EMBL/GenBank/DDBJ databases">
        <title>Curvularia clavata genome.</title>
        <authorList>
            <person name="Cao Y."/>
        </authorList>
    </citation>
    <scope>NUCLEOTIDE SEQUENCE</scope>
    <source>
        <strain evidence="2">Yc1106</strain>
    </source>
</reference>
<dbReference type="OrthoDB" id="194443at2759"/>
<accession>A0A9Q9DSW0</accession>
<evidence type="ECO:0000259" key="1">
    <source>
        <dbReference type="PROSITE" id="PS50097"/>
    </source>
</evidence>
<dbReference type="CDD" id="cd18186">
    <property type="entry name" value="BTB_POZ_ZBTB_KLHL-like"/>
    <property type="match status" value="1"/>
</dbReference>
<dbReference type="SUPFAM" id="SSF54695">
    <property type="entry name" value="POZ domain"/>
    <property type="match status" value="1"/>
</dbReference>
<dbReference type="InterPro" id="IPR011333">
    <property type="entry name" value="SKP1/BTB/POZ_sf"/>
</dbReference>
<dbReference type="EMBL" id="CP089277">
    <property type="protein sequence ID" value="USP79103.1"/>
    <property type="molecule type" value="Genomic_DNA"/>
</dbReference>
<dbReference type="VEuPathDB" id="FungiDB:yc1106_06377"/>
<feature type="domain" description="BTB" evidence="1">
    <location>
        <begin position="19"/>
        <end position="89"/>
    </location>
</feature>
<evidence type="ECO:0000313" key="3">
    <source>
        <dbReference type="Proteomes" id="UP001056012"/>
    </source>
</evidence>
<organism evidence="2 3">
    <name type="scientific">Curvularia clavata</name>
    <dbReference type="NCBI Taxonomy" id="95742"/>
    <lineage>
        <taxon>Eukaryota</taxon>
        <taxon>Fungi</taxon>
        <taxon>Dikarya</taxon>
        <taxon>Ascomycota</taxon>
        <taxon>Pezizomycotina</taxon>
        <taxon>Dothideomycetes</taxon>
        <taxon>Pleosporomycetidae</taxon>
        <taxon>Pleosporales</taxon>
        <taxon>Pleosporineae</taxon>
        <taxon>Pleosporaceae</taxon>
        <taxon>Curvularia</taxon>
    </lineage>
</organism>